<reference evidence="2" key="1">
    <citation type="submission" date="2020-12" db="EMBL/GenBank/DDBJ databases">
        <title>Comparative genomic insights into the epidemiology and virulence of plant pathogenic Pseudomonads from Turkey.</title>
        <authorList>
            <person name="Dillon M."/>
            <person name="Ruiz-Bedoya T."/>
            <person name="Bendalovic-Torma C."/>
            <person name="Guttman K.M."/>
            <person name="Kwak H."/>
            <person name="Middleton M.A."/>
            <person name="Wang P.W."/>
            <person name="Horuz S."/>
            <person name="Aysan Y."/>
            <person name="Guttman D.S."/>
        </authorList>
    </citation>
    <scope>NUCLEOTIDE SEQUENCE</scope>
    <source>
        <strain evidence="2">S5_IA_3a</strain>
    </source>
</reference>
<feature type="transmembrane region" description="Helical" evidence="1">
    <location>
        <begin position="14"/>
        <end position="35"/>
    </location>
</feature>
<evidence type="ECO:0000256" key="1">
    <source>
        <dbReference type="SAM" id="Phobius"/>
    </source>
</evidence>
<evidence type="ECO:0000313" key="3">
    <source>
        <dbReference type="Proteomes" id="UP000645865"/>
    </source>
</evidence>
<protein>
    <submittedName>
        <fullName evidence="2">DUF2474 domain-containing protein</fullName>
    </submittedName>
</protein>
<keyword evidence="1" id="KW-0472">Membrane</keyword>
<comment type="caution">
    <text evidence="2">The sequence shown here is derived from an EMBL/GenBank/DDBJ whole genome shotgun (WGS) entry which is preliminary data.</text>
</comment>
<accession>A0A8I1E1U6</accession>
<sequence>MPRSEGKRPLWQRVLWLIAIWSASVLSLGVLSYLLRQVMQAVGLSTP</sequence>
<keyword evidence="1" id="KW-0812">Transmembrane</keyword>
<dbReference type="RefSeq" id="WP_079279707.1">
    <property type="nucleotide sequence ID" value="NZ_JAEILH010000011.1"/>
</dbReference>
<dbReference type="AlphaFoldDB" id="A0A8I1E1U6"/>
<dbReference type="EMBL" id="JAEILH010000011">
    <property type="protein sequence ID" value="MBI6623592.1"/>
    <property type="molecule type" value="Genomic_DNA"/>
</dbReference>
<name>A0A8I1E1U6_9PSED</name>
<gene>
    <name evidence="2" type="ORF">YA0853_07885</name>
</gene>
<proteinExistence type="predicted"/>
<keyword evidence="1" id="KW-1133">Transmembrane helix</keyword>
<dbReference type="Pfam" id="PF10617">
    <property type="entry name" value="DUF2474"/>
    <property type="match status" value="1"/>
</dbReference>
<dbReference type="InterPro" id="IPR018895">
    <property type="entry name" value="DUF2474"/>
</dbReference>
<dbReference type="Proteomes" id="UP000645865">
    <property type="component" value="Unassembled WGS sequence"/>
</dbReference>
<organism evidence="2 3">
    <name type="scientific">Pseudomonas rhodesiae</name>
    <dbReference type="NCBI Taxonomy" id="76760"/>
    <lineage>
        <taxon>Bacteria</taxon>
        <taxon>Pseudomonadati</taxon>
        <taxon>Pseudomonadota</taxon>
        <taxon>Gammaproteobacteria</taxon>
        <taxon>Pseudomonadales</taxon>
        <taxon>Pseudomonadaceae</taxon>
        <taxon>Pseudomonas</taxon>
    </lineage>
</organism>
<evidence type="ECO:0000313" key="2">
    <source>
        <dbReference type="EMBL" id="MBI6623592.1"/>
    </source>
</evidence>